<feature type="transmembrane region" description="Helical" evidence="1">
    <location>
        <begin position="32"/>
        <end position="49"/>
    </location>
</feature>
<keyword evidence="1" id="KW-0812">Transmembrane</keyword>
<evidence type="ECO:0000313" key="3">
    <source>
        <dbReference type="Proteomes" id="UP000549882"/>
    </source>
</evidence>
<dbReference type="EMBL" id="JACHBI010000018">
    <property type="protein sequence ID" value="MBB5577317.1"/>
    <property type="molecule type" value="Genomic_DNA"/>
</dbReference>
<dbReference type="RefSeq" id="WP_183940616.1">
    <property type="nucleotide sequence ID" value="NZ_JACHBI010000018.1"/>
</dbReference>
<organism evidence="2 3">
    <name type="scientific">Rhizobium paranaense</name>
    <dbReference type="NCBI Taxonomy" id="1650438"/>
    <lineage>
        <taxon>Bacteria</taxon>
        <taxon>Pseudomonadati</taxon>
        <taxon>Pseudomonadota</taxon>
        <taxon>Alphaproteobacteria</taxon>
        <taxon>Hyphomicrobiales</taxon>
        <taxon>Rhizobiaceae</taxon>
        <taxon>Rhizobium/Agrobacterium group</taxon>
        <taxon>Rhizobium</taxon>
    </lineage>
</organism>
<keyword evidence="3" id="KW-1185">Reference proteome</keyword>
<reference evidence="2 3" key="1">
    <citation type="submission" date="2020-08" db="EMBL/GenBank/DDBJ databases">
        <title>Genomic Encyclopedia of Type Strains, Phase IV (KMG-V): Genome sequencing to study the core and pangenomes of soil and plant-associated prokaryotes.</title>
        <authorList>
            <person name="Whitman W."/>
        </authorList>
    </citation>
    <scope>NUCLEOTIDE SEQUENCE [LARGE SCALE GENOMIC DNA]</scope>
    <source>
        <strain evidence="2 3">SEMIA 4064</strain>
    </source>
</reference>
<evidence type="ECO:0000256" key="1">
    <source>
        <dbReference type="SAM" id="Phobius"/>
    </source>
</evidence>
<dbReference type="Proteomes" id="UP000549882">
    <property type="component" value="Unassembled WGS sequence"/>
</dbReference>
<proteinExistence type="predicted"/>
<comment type="caution">
    <text evidence="2">The sequence shown here is derived from an EMBL/GenBank/DDBJ whole genome shotgun (WGS) entry which is preliminary data.</text>
</comment>
<sequence>MTDAQIGLSIATPVIVVFALALYRMGVLQRTGVVSAVLAAVAIAASLYMQR</sequence>
<dbReference type="AlphaFoldDB" id="A0A7W8XXC1"/>
<keyword evidence="1" id="KW-1133">Transmembrane helix</keyword>
<accession>A0A7W8XXC1</accession>
<keyword evidence="1" id="KW-0472">Membrane</keyword>
<feature type="transmembrane region" description="Helical" evidence="1">
    <location>
        <begin position="6"/>
        <end position="25"/>
    </location>
</feature>
<gene>
    <name evidence="2" type="ORF">GGD50_005969</name>
</gene>
<protein>
    <submittedName>
        <fullName evidence="2">Uncharacterized protein</fullName>
    </submittedName>
</protein>
<name>A0A7W8XXC1_9HYPH</name>
<evidence type="ECO:0000313" key="2">
    <source>
        <dbReference type="EMBL" id="MBB5577317.1"/>
    </source>
</evidence>